<evidence type="ECO:0000259" key="17">
    <source>
        <dbReference type="PROSITE" id="PS01033"/>
    </source>
</evidence>
<accession>A0A8C4TCX0</accession>
<comment type="catalytic activity">
    <reaction evidence="13">
        <text>Fe(III)-heme b-[protein] + nitric oxide + H2O = Fe(II)-heme b-[protein] + nitrite + 2 H(+)</text>
        <dbReference type="Rhea" id="RHEA:77711"/>
        <dbReference type="Rhea" id="RHEA-COMP:18975"/>
        <dbReference type="Rhea" id="RHEA-COMP:18976"/>
        <dbReference type="ChEBI" id="CHEBI:15377"/>
        <dbReference type="ChEBI" id="CHEBI:15378"/>
        <dbReference type="ChEBI" id="CHEBI:16301"/>
        <dbReference type="ChEBI" id="CHEBI:16480"/>
        <dbReference type="ChEBI" id="CHEBI:55376"/>
        <dbReference type="ChEBI" id="CHEBI:60344"/>
    </reaction>
    <physiologicalReaction direction="right-to-left" evidence="13">
        <dbReference type="Rhea" id="RHEA:77713"/>
    </physiologicalReaction>
</comment>
<dbReference type="Ensembl" id="ENSECRT00000030466.1">
    <property type="protein sequence ID" value="ENSECRP00000029832.1"/>
    <property type="gene ID" value="ENSECRG00000020261.1"/>
</dbReference>
<evidence type="ECO:0000256" key="6">
    <source>
        <dbReference type="ARBA" id="ARBA00022621"/>
    </source>
</evidence>
<evidence type="ECO:0000256" key="2">
    <source>
        <dbReference type="ARBA" id="ARBA00019044"/>
    </source>
</evidence>
<keyword evidence="9 16" id="KW-0408">Iron</keyword>
<evidence type="ECO:0000256" key="16">
    <source>
        <dbReference type="RuleBase" id="RU251113"/>
    </source>
</evidence>
<name>A0A8C4TCX0_ERPCA</name>
<evidence type="ECO:0000256" key="4">
    <source>
        <dbReference type="ARBA" id="ARBA00022490"/>
    </source>
</evidence>
<evidence type="ECO:0000256" key="8">
    <source>
        <dbReference type="ARBA" id="ARBA00023002"/>
    </source>
</evidence>
<keyword evidence="8" id="KW-0560">Oxidoreductase</keyword>
<evidence type="ECO:0000256" key="15">
    <source>
        <dbReference type="RuleBase" id="RU000356"/>
    </source>
</evidence>
<dbReference type="Gene3D" id="6.10.140.2110">
    <property type="match status" value="1"/>
</dbReference>
<comment type="function">
    <text evidence="16">Monomeric heme protein which primary function is to store oxygen and facilitate its diffusion within muscle tissues. Reversibly binds oxygen through a pentacoordinated heme iron and enables its timely and efficient release as needed during periods of heightened demand. Depending on the oxidative conditions of tissues and cells, and in addition to its ability to bind oxygen, it also has a nitrite reductase activity whereby it regulates the production of bioactive nitric oxide. Under stress conditions, like hypoxia and anoxia, it also protects cells against reactive oxygen species thanks to its pseudoperoxidase activity.</text>
</comment>
<dbReference type="GO" id="GO:0046872">
    <property type="term" value="F:metal ion binding"/>
    <property type="evidence" value="ECO:0007669"/>
    <property type="project" value="UniProtKB-KW"/>
</dbReference>
<feature type="domain" description="Globin" evidence="17">
    <location>
        <begin position="2"/>
        <end position="146"/>
    </location>
</feature>
<keyword evidence="19" id="KW-1185">Reference proteome</keyword>
<evidence type="ECO:0000256" key="1">
    <source>
        <dbReference type="ARBA" id="ARBA00008705"/>
    </source>
</evidence>
<reference evidence="18" key="1">
    <citation type="submission" date="2021-06" db="EMBL/GenBank/DDBJ databases">
        <authorList>
            <consortium name="Wellcome Sanger Institute Data Sharing"/>
        </authorList>
    </citation>
    <scope>NUCLEOTIDE SEQUENCE [LARGE SCALE GENOMIC DNA]</scope>
</reference>
<dbReference type="GO" id="GO:0005344">
    <property type="term" value="F:oxygen carrier activity"/>
    <property type="evidence" value="ECO:0007669"/>
    <property type="project" value="UniProtKB-UniRule"/>
</dbReference>
<evidence type="ECO:0000256" key="5">
    <source>
        <dbReference type="ARBA" id="ARBA00022617"/>
    </source>
</evidence>
<dbReference type="InterPro" id="IPR002335">
    <property type="entry name" value="Myoglobin"/>
</dbReference>
<keyword evidence="5 15" id="KW-0349">Heme</keyword>
<evidence type="ECO:0000256" key="9">
    <source>
        <dbReference type="ARBA" id="ARBA00023004"/>
    </source>
</evidence>
<dbReference type="GO" id="GO:0016491">
    <property type="term" value="F:oxidoreductase activity"/>
    <property type="evidence" value="ECO:0007669"/>
    <property type="project" value="UniProtKB-KW"/>
</dbReference>
<sequence>MAMSEGEWNVVLKAWAHVESDPAGIGQAVLLRLFADHKETLSSFPKFKNLSPAELQSSGDVRAHGLIVVNKLTEVFKKKGEHANSLKPLAESHSKKHKIPIQYFEMISDVIVKVMAEKIADFGADGQAAVRKALKVFTTDIGIFYES</sequence>
<evidence type="ECO:0000256" key="11">
    <source>
        <dbReference type="ARBA" id="ARBA00044498"/>
    </source>
</evidence>
<reference evidence="18" key="2">
    <citation type="submission" date="2025-08" db="UniProtKB">
        <authorList>
            <consortium name="Ensembl"/>
        </authorList>
    </citation>
    <scope>IDENTIFICATION</scope>
</reference>
<dbReference type="GO" id="GO:0020037">
    <property type="term" value="F:heme binding"/>
    <property type="evidence" value="ECO:0007669"/>
    <property type="project" value="UniProtKB-UniRule"/>
</dbReference>
<keyword evidence="7 16" id="KW-0479">Metal-binding</keyword>
<dbReference type="InterPro" id="IPR009050">
    <property type="entry name" value="Globin-like_sf"/>
</dbReference>
<gene>
    <name evidence="18" type="primary">LOC114662041</name>
</gene>
<comment type="subunit">
    <text evidence="12">Monomeric.</text>
</comment>
<evidence type="ECO:0000256" key="14">
    <source>
        <dbReference type="ARBA" id="ARBA00049931"/>
    </source>
</evidence>
<keyword evidence="3 15" id="KW-0813">Transport</keyword>
<dbReference type="GO" id="GO:0019825">
    <property type="term" value="F:oxygen binding"/>
    <property type="evidence" value="ECO:0007669"/>
    <property type="project" value="UniProtKB-UniRule"/>
</dbReference>
<evidence type="ECO:0000313" key="18">
    <source>
        <dbReference type="Ensembl" id="ENSECRP00000029832.1"/>
    </source>
</evidence>
<evidence type="ECO:0000256" key="7">
    <source>
        <dbReference type="ARBA" id="ARBA00022723"/>
    </source>
</evidence>
<protein>
    <recommendedName>
        <fullName evidence="2 16">Myoglobin</fullName>
    </recommendedName>
</protein>
<keyword evidence="6 15" id="KW-0561">Oxygen transport</keyword>
<dbReference type="InterPro" id="IPR000971">
    <property type="entry name" value="Globin"/>
</dbReference>
<dbReference type="SUPFAM" id="SSF46458">
    <property type="entry name" value="Globin-like"/>
    <property type="match status" value="1"/>
</dbReference>
<dbReference type="GeneID" id="114662041"/>
<dbReference type="Proteomes" id="UP000694620">
    <property type="component" value="Chromosome 12"/>
</dbReference>
<dbReference type="PANTHER" id="PTHR47132:SF1">
    <property type="entry name" value="MYOGLOBIN"/>
    <property type="match status" value="1"/>
</dbReference>
<evidence type="ECO:0000256" key="13">
    <source>
        <dbReference type="ARBA" id="ARBA00048118"/>
    </source>
</evidence>
<dbReference type="PROSITE" id="PS01033">
    <property type="entry name" value="GLOBIN"/>
    <property type="match status" value="1"/>
</dbReference>
<evidence type="ECO:0000256" key="10">
    <source>
        <dbReference type="ARBA" id="ARBA00023179"/>
    </source>
</evidence>
<comment type="catalytic activity">
    <reaction evidence="14">
        <text>H2O2 + AH2 = A + 2 H2O</text>
        <dbReference type="Rhea" id="RHEA:30275"/>
        <dbReference type="ChEBI" id="CHEBI:13193"/>
        <dbReference type="ChEBI" id="CHEBI:15377"/>
        <dbReference type="ChEBI" id="CHEBI:16240"/>
        <dbReference type="ChEBI" id="CHEBI:17499"/>
    </reaction>
</comment>
<comment type="subcellular location">
    <subcellularLocation>
        <location evidence="11">Cytoplasm</location>
        <location evidence="11">Sarcoplasm</location>
    </subcellularLocation>
</comment>
<evidence type="ECO:0000256" key="3">
    <source>
        <dbReference type="ARBA" id="ARBA00022448"/>
    </source>
</evidence>
<dbReference type="PRINTS" id="PR00613">
    <property type="entry name" value="MYOGLOBIN"/>
</dbReference>
<dbReference type="GO" id="GO:0070062">
    <property type="term" value="C:extracellular exosome"/>
    <property type="evidence" value="ECO:0007669"/>
    <property type="project" value="TreeGrafter"/>
</dbReference>
<keyword evidence="10 16" id="KW-0514">Muscle protein</keyword>
<dbReference type="GO" id="GO:0016528">
    <property type="term" value="C:sarcoplasm"/>
    <property type="evidence" value="ECO:0007669"/>
    <property type="project" value="UniProtKB-SubCell"/>
</dbReference>
<dbReference type="GeneTree" id="ENSGT00940000160809"/>
<reference evidence="18" key="3">
    <citation type="submission" date="2025-09" db="UniProtKB">
        <authorList>
            <consortium name="Ensembl"/>
        </authorList>
    </citation>
    <scope>IDENTIFICATION</scope>
</reference>
<dbReference type="AlphaFoldDB" id="A0A8C4TCX0"/>
<dbReference type="Pfam" id="PF00042">
    <property type="entry name" value="Globin"/>
    <property type="match status" value="1"/>
</dbReference>
<dbReference type="PANTHER" id="PTHR47132">
    <property type="entry name" value="MYOGLOBIN"/>
    <property type="match status" value="1"/>
</dbReference>
<comment type="similarity">
    <text evidence="1 15">Belongs to the globin family.</text>
</comment>
<evidence type="ECO:0000313" key="19">
    <source>
        <dbReference type="Proteomes" id="UP000694620"/>
    </source>
</evidence>
<evidence type="ECO:0000256" key="12">
    <source>
        <dbReference type="ARBA" id="ARBA00044514"/>
    </source>
</evidence>
<organism evidence="18 19">
    <name type="scientific">Erpetoichthys calabaricus</name>
    <name type="common">Rope fish</name>
    <name type="synonym">Calamoichthys calabaricus</name>
    <dbReference type="NCBI Taxonomy" id="27687"/>
    <lineage>
        <taxon>Eukaryota</taxon>
        <taxon>Metazoa</taxon>
        <taxon>Chordata</taxon>
        <taxon>Craniata</taxon>
        <taxon>Vertebrata</taxon>
        <taxon>Euteleostomi</taxon>
        <taxon>Actinopterygii</taxon>
        <taxon>Polypteriformes</taxon>
        <taxon>Polypteridae</taxon>
        <taxon>Erpetoichthys</taxon>
    </lineage>
</organism>
<dbReference type="RefSeq" id="XP_028671167.1">
    <property type="nucleotide sequence ID" value="XM_028815334.2"/>
</dbReference>
<dbReference type="Gene3D" id="6.10.140.2100">
    <property type="match status" value="1"/>
</dbReference>
<keyword evidence="4" id="KW-0963">Cytoplasm</keyword>
<proteinExistence type="inferred from homology"/>